<reference evidence="1 2" key="1">
    <citation type="submission" date="2021-06" db="EMBL/GenBank/DDBJ databases">
        <title>Caerostris extrusa draft genome.</title>
        <authorList>
            <person name="Kono N."/>
            <person name="Arakawa K."/>
        </authorList>
    </citation>
    <scope>NUCLEOTIDE SEQUENCE [LARGE SCALE GENOMIC DNA]</scope>
</reference>
<keyword evidence="2" id="KW-1185">Reference proteome</keyword>
<dbReference type="EMBL" id="BPLR01013374">
    <property type="protein sequence ID" value="GIY60746.1"/>
    <property type="molecule type" value="Genomic_DNA"/>
</dbReference>
<organism evidence="1 2">
    <name type="scientific">Caerostris extrusa</name>
    <name type="common">Bark spider</name>
    <name type="synonym">Caerostris bankana</name>
    <dbReference type="NCBI Taxonomy" id="172846"/>
    <lineage>
        <taxon>Eukaryota</taxon>
        <taxon>Metazoa</taxon>
        <taxon>Ecdysozoa</taxon>
        <taxon>Arthropoda</taxon>
        <taxon>Chelicerata</taxon>
        <taxon>Arachnida</taxon>
        <taxon>Araneae</taxon>
        <taxon>Araneomorphae</taxon>
        <taxon>Entelegynae</taxon>
        <taxon>Araneoidea</taxon>
        <taxon>Araneidae</taxon>
        <taxon>Caerostris</taxon>
    </lineage>
</organism>
<comment type="caution">
    <text evidence="1">The sequence shown here is derived from an EMBL/GenBank/DDBJ whole genome shotgun (WGS) entry which is preliminary data.</text>
</comment>
<sequence length="72" mass="8411">MTSFSSDEGIQNHLSGHLTLVQHLTLTAVLTIFLRSWPSISNDPRDLTPLPYTWAFHNWNCHKYYSRTKCDF</sequence>
<proteinExistence type="predicted"/>
<name>A0AAV4US52_CAEEX</name>
<accession>A0AAV4US52</accession>
<evidence type="ECO:0000313" key="2">
    <source>
        <dbReference type="Proteomes" id="UP001054945"/>
    </source>
</evidence>
<protein>
    <submittedName>
        <fullName evidence="1">Uncharacterized protein</fullName>
    </submittedName>
</protein>
<gene>
    <name evidence="1" type="ORF">CEXT_598741</name>
</gene>
<evidence type="ECO:0000313" key="1">
    <source>
        <dbReference type="EMBL" id="GIY60746.1"/>
    </source>
</evidence>
<dbReference type="AlphaFoldDB" id="A0AAV4US52"/>
<dbReference type="Proteomes" id="UP001054945">
    <property type="component" value="Unassembled WGS sequence"/>
</dbReference>